<evidence type="ECO:0000313" key="1">
    <source>
        <dbReference type="EMBL" id="KAL3664514.1"/>
    </source>
</evidence>
<proteinExistence type="predicted"/>
<evidence type="ECO:0000313" key="2">
    <source>
        <dbReference type="Proteomes" id="UP001632037"/>
    </source>
</evidence>
<accession>A0ABD3FDX2</accession>
<dbReference type="AlphaFoldDB" id="A0ABD3FDX2"/>
<protein>
    <recommendedName>
        <fullName evidence="3">BED-type domain-containing protein</fullName>
    </recommendedName>
</protein>
<keyword evidence="2" id="KW-1185">Reference proteome</keyword>
<organism evidence="1 2">
    <name type="scientific">Phytophthora oleae</name>
    <dbReference type="NCBI Taxonomy" id="2107226"/>
    <lineage>
        <taxon>Eukaryota</taxon>
        <taxon>Sar</taxon>
        <taxon>Stramenopiles</taxon>
        <taxon>Oomycota</taxon>
        <taxon>Peronosporomycetes</taxon>
        <taxon>Peronosporales</taxon>
        <taxon>Peronosporaceae</taxon>
        <taxon>Phytophthora</taxon>
    </lineage>
</organism>
<gene>
    <name evidence="1" type="ORF">V7S43_010266</name>
</gene>
<reference evidence="1 2" key="1">
    <citation type="submission" date="2024-09" db="EMBL/GenBank/DDBJ databases">
        <title>Genome sequencing and assembly of Phytophthora oleae, isolate VK10A, causative agent of rot of olive drupes.</title>
        <authorList>
            <person name="Conti Taguali S."/>
            <person name="Riolo M."/>
            <person name="La Spada F."/>
            <person name="Cacciola S.O."/>
            <person name="Dionisio G."/>
        </authorList>
    </citation>
    <scope>NUCLEOTIDE SEQUENCE [LARGE SCALE GENOMIC DNA]</scope>
    <source>
        <strain evidence="1 2">VK10A</strain>
    </source>
</reference>
<dbReference type="Proteomes" id="UP001632037">
    <property type="component" value="Unassembled WGS sequence"/>
</dbReference>
<sequence length="371" mass="41336">MENSDAHTDQCDILLYLEHHAQTNHPAWQIIHTLGTPVENLKDNPHTHICTLCKTLLRLERTSNASAHIKSQHPVAYEFIAKRKQEKLELRAQKKAKKGITPEEQVAKTGELTKWLITLPYPFSMLQDAGFQHLIGLPRSALPTVSDLNSQVQGEFATFNSLLTTYLASESKKTYRVALPDAEKALLLVALGFMDSKWRRVDLVLAVRVVPRGSNQQVKQLVTQTVSEVYGHSISEYTRNHVGIEDDTPSVLAAGSEYEGSSDAKEDLLTHTLRRCVEDALGAGSGSSFRGETNVLRILRLLQELLRFFKAPDRSNSPQEVPASSICSSALSSIGRHVELLRVSCAPYRAYWLYVQSNQRPTAAEPELEAA</sequence>
<dbReference type="EMBL" id="JBIMZQ010000023">
    <property type="protein sequence ID" value="KAL3664514.1"/>
    <property type="molecule type" value="Genomic_DNA"/>
</dbReference>
<comment type="caution">
    <text evidence="1">The sequence shown here is derived from an EMBL/GenBank/DDBJ whole genome shotgun (WGS) entry which is preliminary data.</text>
</comment>
<evidence type="ECO:0008006" key="3">
    <source>
        <dbReference type="Google" id="ProtNLM"/>
    </source>
</evidence>
<name>A0ABD3FDX2_9STRA</name>